<organism evidence="2 3">
    <name type="scientific">Liparis tanakae</name>
    <name type="common">Tanaka's snailfish</name>
    <dbReference type="NCBI Taxonomy" id="230148"/>
    <lineage>
        <taxon>Eukaryota</taxon>
        <taxon>Metazoa</taxon>
        <taxon>Chordata</taxon>
        <taxon>Craniata</taxon>
        <taxon>Vertebrata</taxon>
        <taxon>Euteleostomi</taxon>
        <taxon>Actinopterygii</taxon>
        <taxon>Neopterygii</taxon>
        <taxon>Teleostei</taxon>
        <taxon>Neoteleostei</taxon>
        <taxon>Acanthomorphata</taxon>
        <taxon>Eupercaria</taxon>
        <taxon>Perciformes</taxon>
        <taxon>Cottioidei</taxon>
        <taxon>Cottales</taxon>
        <taxon>Liparidae</taxon>
        <taxon>Liparis</taxon>
    </lineage>
</organism>
<protein>
    <submittedName>
        <fullName evidence="2">Uncharacterized protein</fullName>
    </submittedName>
</protein>
<sequence>MPRRRRSGNGSPGPAHWIQAAVAACDHTGAPPPPRGSSGNRRRRSIGLDVTDSLRSRQKNELDRDKERGTAAGDGKRDGGEEEEGRGMTKTRTLRMELKKQRGGKETRKEGIPRRPLSSRAMEETCVGDKRKMLSGRLGGRQHDALQRQEAKGQTSHSRCFRGTGNRSLKSVAPARATGGRAGVSGEDEGDVDV</sequence>
<feature type="compositionally biased region" description="Basic and acidic residues" evidence="1">
    <location>
        <begin position="52"/>
        <end position="79"/>
    </location>
</feature>
<accession>A0A4Z2FXL8</accession>
<feature type="compositionally biased region" description="Basic and acidic residues" evidence="1">
    <location>
        <begin position="121"/>
        <end position="132"/>
    </location>
</feature>
<comment type="caution">
    <text evidence="2">The sequence shown here is derived from an EMBL/GenBank/DDBJ whole genome shotgun (WGS) entry which is preliminary data.</text>
</comment>
<feature type="compositionally biased region" description="Basic and acidic residues" evidence="1">
    <location>
        <begin position="141"/>
        <end position="151"/>
    </location>
</feature>
<name>A0A4Z2FXL8_9TELE</name>
<proteinExistence type="predicted"/>
<dbReference type="PROSITE" id="PS51257">
    <property type="entry name" value="PROKAR_LIPOPROTEIN"/>
    <property type="match status" value="1"/>
</dbReference>
<feature type="compositionally biased region" description="Basic and acidic residues" evidence="1">
    <location>
        <begin position="94"/>
        <end position="113"/>
    </location>
</feature>
<dbReference type="AlphaFoldDB" id="A0A4Z2FXL8"/>
<keyword evidence="3" id="KW-1185">Reference proteome</keyword>
<evidence type="ECO:0000313" key="3">
    <source>
        <dbReference type="Proteomes" id="UP000314294"/>
    </source>
</evidence>
<evidence type="ECO:0000313" key="2">
    <source>
        <dbReference type="EMBL" id="TNN45082.1"/>
    </source>
</evidence>
<gene>
    <name evidence="2" type="ORF">EYF80_044727</name>
</gene>
<dbReference type="Proteomes" id="UP000314294">
    <property type="component" value="Unassembled WGS sequence"/>
</dbReference>
<reference evidence="2 3" key="1">
    <citation type="submission" date="2019-03" db="EMBL/GenBank/DDBJ databases">
        <title>First draft genome of Liparis tanakae, snailfish: a comprehensive survey of snailfish specific genes.</title>
        <authorList>
            <person name="Kim W."/>
            <person name="Song I."/>
            <person name="Jeong J.-H."/>
            <person name="Kim D."/>
            <person name="Kim S."/>
            <person name="Ryu S."/>
            <person name="Song J.Y."/>
            <person name="Lee S.K."/>
        </authorList>
    </citation>
    <scope>NUCLEOTIDE SEQUENCE [LARGE SCALE GENOMIC DNA]</scope>
    <source>
        <tissue evidence="2">Muscle</tissue>
    </source>
</reference>
<feature type="region of interest" description="Disordered" evidence="1">
    <location>
        <begin position="1"/>
        <end position="194"/>
    </location>
</feature>
<evidence type="ECO:0000256" key="1">
    <source>
        <dbReference type="SAM" id="MobiDB-lite"/>
    </source>
</evidence>
<dbReference type="EMBL" id="SRLO01000868">
    <property type="protein sequence ID" value="TNN45082.1"/>
    <property type="molecule type" value="Genomic_DNA"/>
</dbReference>